<dbReference type="InterPro" id="IPR020846">
    <property type="entry name" value="MFS_dom"/>
</dbReference>
<dbReference type="GO" id="GO:0005886">
    <property type="term" value="C:plasma membrane"/>
    <property type="evidence" value="ECO:0007669"/>
    <property type="project" value="UniProtKB-SubCell"/>
</dbReference>
<name>A0A6B3C8P9_9ACTN</name>
<dbReference type="PROSITE" id="PS50850">
    <property type="entry name" value="MFS"/>
    <property type="match status" value="1"/>
</dbReference>
<proteinExistence type="predicted"/>
<dbReference type="Pfam" id="PF07690">
    <property type="entry name" value="MFS_1"/>
    <property type="match status" value="1"/>
</dbReference>
<dbReference type="EMBL" id="JAAGLU010000240">
    <property type="protein sequence ID" value="NEC92836.1"/>
    <property type="molecule type" value="Genomic_DNA"/>
</dbReference>
<comment type="caution">
    <text evidence="7">The sequence shown here is derived from an EMBL/GenBank/DDBJ whole genome shotgun (WGS) entry which is preliminary data.</text>
</comment>
<feature type="transmembrane region" description="Helical" evidence="5">
    <location>
        <begin position="20"/>
        <end position="43"/>
    </location>
</feature>
<dbReference type="InterPro" id="IPR011701">
    <property type="entry name" value="MFS"/>
</dbReference>
<keyword evidence="2 5" id="KW-0812">Transmembrane</keyword>
<evidence type="ECO:0000256" key="5">
    <source>
        <dbReference type="SAM" id="Phobius"/>
    </source>
</evidence>
<dbReference type="RefSeq" id="WP_164324803.1">
    <property type="nucleotide sequence ID" value="NZ_JAAGLU010000240.1"/>
</dbReference>
<evidence type="ECO:0000313" key="7">
    <source>
        <dbReference type="EMBL" id="NEC92836.1"/>
    </source>
</evidence>
<dbReference type="SUPFAM" id="SSF103473">
    <property type="entry name" value="MFS general substrate transporter"/>
    <property type="match status" value="1"/>
</dbReference>
<evidence type="ECO:0000256" key="3">
    <source>
        <dbReference type="ARBA" id="ARBA00022989"/>
    </source>
</evidence>
<keyword evidence="3 5" id="KW-1133">Transmembrane helix</keyword>
<accession>A0A6B3C8P9</accession>
<evidence type="ECO:0000259" key="6">
    <source>
        <dbReference type="PROSITE" id="PS50850"/>
    </source>
</evidence>
<feature type="domain" description="Major facilitator superfamily (MFS) profile" evidence="6">
    <location>
        <begin position="18"/>
        <end position="110"/>
    </location>
</feature>
<feature type="non-terminal residue" evidence="7">
    <location>
        <position position="110"/>
    </location>
</feature>
<organism evidence="7">
    <name type="scientific">Streptomyces sp. SID12501</name>
    <dbReference type="NCBI Taxonomy" id="2706042"/>
    <lineage>
        <taxon>Bacteria</taxon>
        <taxon>Bacillati</taxon>
        <taxon>Actinomycetota</taxon>
        <taxon>Actinomycetes</taxon>
        <taxon>Kitasatosporales</taxon>
        <taxon>Streptomycetaceae</taxon>
        <taxon>Streptomyces</taxon>
    </lineage>
</organism>
<feature type="transmembrane region" description="Helical" evidence="5">
    <location>
        <begin position="55"/>
        <end position="76"/>
    </location>
</feature>
<dbReference type="InterPro" id="IPR036259">
    <property type="entry name" value="MFS_trans_sf"/>
</dbReference>
<dbReference type="Gene3D" id="1.20.1250.20">
    <property type="entry name" value="MFS general substrate transporter like domains"/>
    <property type="match status" value="1"/>
</dbReference>
<protein>
    <submittedName>
        <fullName evidence="7">MFS transporter</fullName>
    </submittedName>
</protein>
<dbReference type="AlphaFoldDB" id="A0A6B3C8P9"/>
<feature type="transmembrane region" description="Helical" evidence="5">
    <location>
        <begin position="82"/>
        <end position="104"/>
    </location>
</feature>
<reference evidence="7" key="1">
    <citation type="submission" date="2020-01" db="EMBL/GenBank/DDBJ databases">
        <title>Insect and environment-associated Actinomycetes.</title>
        <authorList>
            <person name="Currrie C."/>
            <person name="Chevrette M."/>
            <person name="Carlson C."/>
            <person name="Stubbendieck R."/>
            <person name="Wendt-Pienkowski E."/>
        </authorList>
    </citation>
    <scope>NUCLEOTIDE SEQUENCE</scope>
    <source>
        <strain evidence="7">SID12501</strain>
    </source>
</reference>
<dbReference type="GO" id="GO:0022857">
    <property type="term" value="F:transmembrane transporter activity"/>
    <property type="evidence" value="ECO:0007669"/>
    <property type="project" value="InterPro"/>
</dbReference>
<keyword evidence="4 5" id="KW-0472">Membrane</keyword>
<evidence type="ECO:0000256" key="4">
    <source>
        <dbReference type="ARBA" id="ARBA00023136"/>
    </source>
</evidence>
<evidence type="ECO:0000256" key="1">
    <source>
        <dbReference type="ARBA" id="ARBA00004651"/>
    </source>
</evidence>
<comment type="subcellular location">
    <subcellularLocation>
        <location evidence="1">Cell membrane</location>
        <topology evidence="1">Multi-pass membrane protein</topology>
    </subcellularLocation>
</comment>
<evidence type="ECO:0000256" key="2">
    <source>
        <dbReference type="ARBA" id="ARBA00022692"/>
    </source>
</evidence>
<gene>
    <name evidence="7" type="ORF">G3I71_45490</name>
</gene>
<sequence length="110" mass="10718">MAAQPSAAAAAPAPSRATLFVLLIASTLTIMAGAVVAPVVSVIRGDLGVSGTQAGLILTAHGLSLAIVSPFVGWAIDKWGVRIPLVIGLLIYGVAGGAGLSSAVDSVKGS</sequence>